<dbReference type="PROSITE" id="PS01173">
    <property type="entry name" value="LIPASE_GDXG_HIS"/>
    <property type="match status" value="1"/>
</dbReference>
<dbReference type="InterPro" id="IPR013094">
    <property type="entry name" value="AB_hydrolase_3"/>
</dbReference>
<name>A0ABC9BJP2_9POAL</name>
<feature type="domain" description="Alpha/beta hydrolase fold-3" evidence="3">
    <location>
        <begin position="85"/>
        <end position="316"/>
    </location>
</feature>
<reference evidence="4 5" key="2">
    <citation type="submission" date="2024-10" db="EMBL/GenBank/DDBJ databases">
        <authorList>
            <person name="Ryan C."/>
        </authorList>
    </citation>
    <scope>NUCLEOTIDE SEQUENCE [LARGE SCALE GENOMIC DNA]</scope>
</reference>
<evidence type="ECO:0000313" key="5">
    <source>
        <dbReference type="Proteomes" id="UP001497457"/>
    </source>
</evidence>
<dbReference type="InterPro" id="IPR002168">
    <property type="entry name" value="Lipase_GDXG_HIS_AS"/>
</dbReference>
<dbReference type="PANTHER" id="PTHR23024">
    <property type="entry name" value="ARYLACETAMIDE DEACETYLASE"/>
    <property type="match status" value="1"/>
</dbReference>
<organism evidence="4 5">
    <name type="scientific">Urochloa decumbens</name>
    <dbReference type="NCBI Taxonomy" id="240449"/>
    <lineage>
        <taxon>Eukaryota</taxon>
        <taxon>Viridiplantae</taxon>
        <taxon>Streptophyta</taxon>
        <taxon>Embryophyta</taxon>
        <taxon>Tracheophyta</taxon>
        <taxon>Spermatophyta</taxon>
        <taxon>Magnoliopsida</taxon>
        <taxon>Liliopsida</taxon>
        <taxon>Poales</taxon>
        <taxon>Poaceae</taxon>
        <taxon>PACMAD clade</taxon>
        <taxon>Panicoideae</taxon>
        <taxon>Panicodae</taxon>
        <taxon>Paniceae</taxon>
        <taxon>Melinidinae</taxon>
        <taxon>Urochloa</taxon>
    </lineage>
</organism>
<keyword evidence="5" id="KW-1185">Reference proteome</keyword>
<dbReference type="SUPFAM" id="SSF53474">
    <property type="entry name" value="alpha/beta-Hydrolases"/>
    <property type="match status" value="1"/>
</dbReference>
<reference evidence="5" key="1">
    <citation type="submission" date="2024-06" db="EMBL/GenBank/DDBJ databases">
        <authorList>
            <person name="Ryan C."/>
        </authorList>
    </citation>
    <scope>NUCLEOTIDE SEQUENCE [LARGE SCALE GENOMIC DNA]</scope>
</reference>
<comment type="similarity">
    <text evidence="1">Belongs to the 'GDXG' lipolytic enzyme family.</text>
</comment>
<dbReference type="InterPro" id="IPR050466">
    <property type="entry name" value="Carboxylest/Gibb_receptor"/>
</dbReference>
<dbReference type="EMBL" id="OZ075136">
    <property type="protein sequence ID" value="CAL5002218.1"/>
    <property type="molecule type" value="Genomic_DNA"/>
</dbReference>
<accession>A0ABC9BJP2</accession>
<evidence type="ECO:0000256" key="1">
    <source>
        <dbReference type="ARBA" id="ARBA00010515"/>
    </source>
</evidence>
<dbReference type="PANTHER" id="PTHR23024:SF149">
    <property type="entry name" value="OS07G0162500 PROTEIN"/>
    <property type="match status" value="1"/>
</dbReference>
<sequence>MTATADDAPPPPRVVEDCRGVLKVLSDGTIVRSPAPSVDVPADPSVEWKDAIYDAELGLGLRIYKPAAPSPAAGAGVTSSNLPVVVAFHGGGFCINSYATPHFHAACTRLAAGTGALVLSADYRLAPEHRLPAAIHDAAAVLLWLGAQISSPSPSAADPWLSSLADPDKVFVTGESAGGVLTHHLNVRFSGAAPAAELHPVRLRGFVPMMPFFTGVSPTPSELACPDGAYLNRDMSARFVRLCLPPGAAGDADHPFLNPLGPGAPALDGVDVAPTLVLVAGDDILRDRNVEFVRRMREMRKPVEMVEFPGQGHAFFSLRAWSEAVEELIRVFKRFMDKACQIQAL</sequence>
<dbReference type="AlphaFoldDB" id="A0ABC9BJP2"/>
<dbReference type="Pfam" id="PF07859">
    <property type="entry name" value="Abhydrolase_3"/>
    <property type="match status" value="1"/>
</dbReference>
<keyword evidence="2" id="KW-0378">Hydrolase</keyword>
<proteinExistence type="inferred from homology"/>
<evidence type="ECO:0000313" key="4">
    <source>
        <dbReference type="EMBL" id="CAL5002218.1"/>
    </source>
</evidence>
<protein>
    <recommendedName>
        <fullName evidence="3">Alpha/beta hydrolase fold-3 domain-containing protein</fullName>
    </recommendedName>
</protein>
<dbReference type="GO" id="GO:0016787">
    <property type="term" value="F:hydrolase activity"/>
    <property type="evidence" value="ECO:0007669"/>
    <property type="project" value="UniProtKB-KW"/>
</dbReference>
<dbReference type="Proteomes" id="UP001497457">
    <property type="component" value="Chromosome 26rd"/>
</dbReference>
<gene>
    <name evidence="4" type="ORF">URODEC1_LOCUS65845</name>
</gene>
<evidence type="ECO:0000259" key="3">
    <source>
        <dbReference type="Pfam" id="PF07859"/>
    </source>
</evidence>
<evidence type="ECO:0000256" key="2">
    <source>
        <dbReference type="ARBA" id="ARBA00022801"/>
    </source>
</evidence>
<dbReference type="Gene3D" id="3.40.50.1820">
    <property type="entry name" value="alpha/beta hydrolase"/>
    <property type="match status" value="1"/>
</dbReference>
<dbReference type="InterPro" id="IPR029058">
    <property type="entry name" value="AB_hydrolase_fold"/>
</dbReference>